<evidence type="ECO:0000256" key="1">
    <source>
        <dbReference type="ARBA" id="ARBA00004496"/>
    </source>
</evidence>
<dbReference type="PANTHER" id="PTHR11956">
    <property type="entry name" value="ARGINYL-TRNA SYNTHETASE"/>
    <property type="match status" value="1"/>
</dbReference>
<dbReference type="Gene3D" id="3.30.1360.70">
    <property type="entry name" value="Arginyl tRNA synthetase N-terminal domain"/>
    <property type="match status" value="1"/>
</dbReference>
<dbReference type="EMBL" id="QXFL01000002">
    <property type="protein sequence ID" value="RIV87886.1"/>
    <property type="molecule type" value="Genomic_DNA"/>
</dbReference>
<dbReference type="FunFam" id="1.10.730.10:FF:000008">
    <property type="entry name" value="Arginine--tRNA ligase"/>
    <property type="match status" value="1"/>
</dbReference>
<dbReference type="SMART" id="SM00836">
    <property type="entry name" value="DALR_1"/>
    <property type="match status" value="1"/>
</dbReference>
<dbReference type="GO" id="GO:0005524">
    <property type="term" value="F:ATP binding"/>
    <property type="evidence" value="ECO:0007669"/>
    <property type="project" value="UniProtKB-UniRule"/>
</dbReference>
<evidence type="ECO:0000256" key="4">
    <source>
        <dbReference type="ARBA" id="ARBA00022598"/>
    </source>
</evidence>
<evidence type="ECO:0000256" key="11">
    <source>
        <dbReference type="RuleBase" id="RU363038"/>
    </source>
</evidence>
<dbReference type="Gene3D" id="3.40.50.620">
    <property type="entry name" value="HUPs"/>
    <property type="match status" value="1"/>
</dbReference>
<dbReference type="SUPFAM" id="SSF55190">
    <property type="entry name" value="Arginyl-tRNA synthetase (ArgRS), N-terminal 'additional' domain"/>
    <property type="match status" value="1"/>
</dbReference>
<keyword evidence="3 10" id="KW-0963">Cytoplasm</keyword>
<dbReference type="InterPro" id="IPR009080">
    <property type="entry name" value="tRNAsynth_Ia_anticodon-bd"/>
</dbReference>
<sequence>MSENKTLYAAYAEKIDAVLSALEAEGALPPDTNRDNVSVEPPRDPSHGDLATNAAMVLAKQARSNPRALAEKIVEHLDRDPTVTSAEIAGPGFINLRLSPSVWLDEVAAVAATGDDYGKSTVGAGTRVNIEYVSANPTGPMHMGHCRGAVVGDALASLLEHAGHEVIREYYVNDAGGQVDTLARSAHLRYLEALGEDIGDIPEGMYPGEYLIPVGKAAADEFGQRFVNEPEHEWLPIFRAYAVERMMDMIKSDLAQLGIEHDVFSSEAALQAAQKPESAEAWMREHDLVYDGVLEKPKGKTVDDWEPVELPLFRSTRFGDDQDRPIKKSDGKWTYFGADLAYHMQKAEKADALIDIWGADHAGTVKRIKAAVAALSEGEGKPIPFDVKLVQMVQLLRGGEPVKMSKRSGNFVTIADMVEEVGKDVVRFTMLTRKPEAQMDFDFAKVVEASKDNPVFYVQYAHARICSILRRAKDEGLSPSSDQLSLLGEDEFTLVKQAAQFPREVEAAARAREPHRIAFYLYDLAAAFHAYWNLGNDDAEKRIIVAQEPDLSAARLFLSQQIGQIIRNGLGILGVEAVEEL</sequence>
<evidence type="ECO:0000256" key="3">
    <source>
        <dbReference type="ARBA" id="ARBA00022490"/>
    </source>
</evidence>
<evidence type="ECO:0000256" key="5">
    <source>
        <dbReference type="ARBA" id="ARBA00022741"/>
    </source>
</evidence>
<dbReference type="FunFam" id="3.30.1360.70:FF:000003">
    <property type="entry name" value="Arginine--tRNA ligase"/>
    <property type="match status" value="1"/>
</dbReference>
<dbReference type="Pfam" id="PF03485">
    <property type="entry name" value="Arg_tRNA_synt_N"/>
    <property type="match status" value="1"/>
</dbReference>
<dbReference type="Pfam" id="PF05746">
    <property type="entry name" value="DALR_1"/>
    <property type="match status" value="1"/>
</dbReference>
<dbReference type="SUPFAM" id="SSF52374">
    <property type="entry name" value="Nucleotidylyl transferase"/>
    <property type="match status" value="1"/>
</dbReference>
<dbReference type="Gene3D" id="1.10.730.10">
    <property type="entry name" value="Isoleucyl-tRNA Synthetase, Domain 1"/>
    <property type="match status" value="1"/>
</dbReference>
<accession>A0A418NUY3</accession>
<gene>
    <name evidence="10" type="primary">argS</name>
    <name evidence="15" type="ORF">D2V07_06100</name>
</gene>
<comment type="catalytic activity">
    <reaction evidence="9 10">
        <text>tRNA(Arg) + L-arginine + ATP = L-arginyl-tRNA(Arg) + AMP + diphosphate</text>
        <dbReference type="Rhea" id="RHEA:20301"/>
        <dbReference type="Rhea" id="RHEA-COMP:9658"/>
        <dbReference type="Rhea" id="RHEA-COMP:9673"/>
        <dbReference type="ChEBI" id="CHEBI:30616"/>
        <dbReference type="ChEBI" id="CHEBI:32682"/>
        <dbReference type="ChEBI" id="CHEBI:33019"/>
        <dbReference type="ChEBI" id="CHEBI:78442"/>
        <dbReference type="ChEBI" id="CHEBI:78513"/>
        <dbReference type="ChEBI" id="CHEBI:456215"/>
        <dbReference type="EC" id="6.1.1.19"/>
    </reaction>
</comment>
<dbReference type="PROSITE" id="PS00178">
    <property type="entry name" value="AA_TRNA_LIGASE_I"/>
    <property type="match status" value="1"/>
</dbReference>
<feature type="region of interest" description="Disordered" evidence="12">
    <location>
        <begin position="27"/>
        <end position="49"/>
    </location>
</feature>
<dbReference type="GO" id="GO:0006420">
    <property type="term" value="P:arginyl-tRNA aminoacylation"/>
    <property type="evidence" value="ECO:0007669"/>
    <property type="project" value="UniProtKB-UniRule"/>
</dbReference>
<dbReference type="SMART" id="SM01016">
    <property type="entry name" value="Arg_tRNA_synt_N"/>
    <property type="match status" value="1"/>
</dbReference>
<dbReference type="GO" id="GO:0004814">
    <property type="term" value="F:arginine-tRNA ligase activity"/>
    <property type="evidence" value="ECO:0007669"/>
    <property type="project" value="UniProtKB-UniRule"/>
</dbReference>
<dbReference type="InterPro" id="IPR035684">
    <property type="entry name" value="ArgRS_core"/>
</dbReference>
<evidence type="ECO:0000313" key="16">
    <source>
        <dbReference type="Proteomes" id="UP000286576"/>
    </source>
</evidence>
<evidence type="ECO:0000256" key="6">
    <source>
        <dbReference type="ARBA" id="ARBA00022840"/>
    </source>
</evidence>
<keyword evidence="8 10" id="KW-0030">Aminoacyl-tRNA synthetase</keyword>
<dbReference type="HAMAP" id="MF_00123">
    <property type="entry name" value="Arg_tRNA_synth"/>
    <property type="match status" value="1"/>
</dbReference>
<evidence type="ECO:0000256" key="10">
    <source>
        <dbReference type="HAMAP-Rule" id="MF_00123"/>
    </source>
</evidence>
<keyword evidence="5 10" id="KW-0547">Nucleotide-binding</keyword>
<dbReference type="AlphaFoldDB" id="A0A418NUY3"/>
<feature type="short sequence motif" description="'HIGH' region" evidence="10">
    <location>
        <begin position="135"/>
        <end position="145"/>
    </location>
</feature>
<reference evidence="15 16" key="1">
    <citation type="submission" date="2018-08" db="EMBL/GenBank/DDBJ databases">
        <title>Erythrobacter zhengii sp.nov., a bacterium isolated from deep-sea sediment.</title>
        <authorList>
            <person name="Fang C."/>
            <person name="Wu Y.-H."/>
            <person name="Sun C."/>
            <person name="Wang H."/>
            <person name="Cheng H."/>
            <person name="Meng F.-X."/>
            <person name="Wang C.-S."/>
            <person name="Xu X.-W."/>
        </authorList>
    </citation>
    <scope>NUCLEOTIDE SEQUENCE [LARGE SCALE GENOMIC DNA]</scope>
    <source>
        <strain evidence="15 16">V18</strain>
    </source>
</reference>
<dbReference type="CDD" id="cd00671">
    <property type="entry name" value="ArgRS_core"/>
    <property type="match status" value="1"/>
</dbReference>
<dbReference type="EC" id="6.1.1.19" evidence="10"/>
<dbReference type="InterPro" id="IPR036695">
    <property type="entry name" value="Arg-tRNA-synth_N_sf"/>
</dbReference>
<evidence type="ECO:0000256" key="9">
    <source>
        <dbReference type="ARBA" id="ARBA00049339"/>
    </source>
</evidence>
<proteinExistence type="inferred from homology"/>
<dbReference type="PANTHER" id="PTHR11956:SF5">
    <property type="entry name" value="ARGININE--TRNA LIGASE, CYTOPLASMIC"/>
    <property type="match status" value="1"/>
</dbReference>
<evidence type="ECO:0000256" key="12">
    <source>
        <dbReference type="SAM" id="MobiDB-lite"/>
    </source>
</evidence>
<organism evidence="15 16">
    <name type="scientific">Aurantiacibacter zhengii</name>
    <dbReference type="NCBI Taxonomy" id="2307003"/>
    <lineage>
        <taxon>Bacteria</taxon>
        <taxon>Pseudomonadati</taxon>
        <taxon>Pseudomonadota</taxon>
        <taxon>Alphaproteobacteria</taxon>
        <taxon>Sphingomonadales</taxon>
        <taxon>Erythrobacteraceae</taxon>
        <taxon>Aurantiacibacter</taxon>
    </lineage>
</organism>
<dbReference type="InterPro" id="IPR001278">
    <property type="entry name" value="Arg-tRNA-ligase"/>
</dbReference>
<dbReference type="SUPFAM" id="SSF47323">
    <property type="entry name" value="Anticodon-binding domain of a subclass of class I aminoacyl-tRNA synthetases"/>
    <property type="match status" value="1"/>
</dbReference>
<dbReference type="NCBIfam" id="TIGR00456">
    <property type="entry name" value="argS"/>
    <property type="match status" value="1"/>
</dbReference>
<keyword evidence="7 10" id="KW-0648">Protein biosynthesis</keyword>
<name>A0A418NUY3_9SPHN</name>
<dbReference type="InterPro" id="IPR008909">
    <property type="entry name" value="DALR_anticod-bd"/>
</dbReference>
<evidence type="ECO:0000259" key="14">
    <source>
        <dbReference type="SMART" id="SM01016"/>
    </source>
</evidence>
<evidence type="ECO:0000256" key="2">
    <source>
        <dbReference type="ARBA" id="ARBA00005594"/>
    </source>
</evidence>
<dbReference type="InterPro" id="IPR005148">
    <property type="entry name" value="Arg-tRNA-synth_N"/>
</dbReference>
<evidence type="ECO:0000259" key="13">
    <source>
        <dbReference type="SMART" id="SM00836"/>
    </source>
</evidence>
<dbReference type="Pfam" id="PF00750">
    <property type="entry name" value="tRNA-synt_1d"/>
    <property type="match status" value="1"/>
</dbReference>
<dbReference type="InterPro" id="IPR001412">
    <property type="entry name" value="aa-tRNA-synth_I_CS"/>
</dbReference>
<dbReference type="Proteomes" id="UP000286576">
    <property type="component" value="Unassembled WGS sequence"/>
</dbReference>
<comment type="caution">
    <text evidence="15">The sequence shown here is derived from an EMBL/GenBank/DDBJ whole genome shotgun (WGS) entry which is preliminary data.</text>
</comment>
<feature type="domain" description="DALR anticodon binding" evidence="13">
    <location>
        <begin position="458"/>
        <end position="581"/>
    </location>
</feature>
<keyword evidence="4 10" id="KW-0436">Ligase</keyword>
<comment type="subunit">
    <text evidence="10">Monomer.</text>
</comment>
<keyword evidence="6 10" id="KW-0067">ATP-binding</keyword>
<evidence type="ECO:0000313" key="15">
    <source>
        <dbReference type="EMBL" id="RIV87886.1"/>
    </source>
</evidence>
<protein>
    <recommendedName>
        <fullName evidence="10">Arginine--tRNA ligase</fullName>
        <ecNumber evidence="10">6.1.1.19</ecNumber>
    </recommendedName>
    <alternativeName>
        <fullName evidence="10">Arginyl-tRNA synthetase</fullName>
        <shortName evidence="10">ArgRS</shortName>
    </alternativeName>
</protein>
<dbReference type="OrthoDB" id="9803211at2"/>
<dbReference type="RefSeq" id="WP_119585738.1">
    <property type="nucleotide sequence ID" value="NZ_CAWODQ010000012.1"/>
</dbReference>
<evidence type="ECO:0000256" key="8">
    <source>
        <dbReference type="ARBA" id="ARBA00023146"/>
    </source>
</evidence>
<dbReference type="InterPro" id="IPR014729">
    <property type="entry name" value="Rossmann-like_a/b/a_fold"/>
</dbReference>
<dbReference type="PRINTS" id="PR01038">
    <property type="entry name" value="TRNASYNTHARG"/>
</dbReference>
<feature type="domain" description="Arginyl tRNA synthetase N-terminal" evidence="14">
    <location>
        <begin position="9"/>
        <end position="98"/>
    </location>
</feature>
<evidence type="ECO:0000256" key="7">
    <source>
        <dbReference type="ARBA" id="ARBA00022917"/>
    </source>
</evidence>
<comment type="subcellular location">
    <subcellularLocation>
        <location evidence="1 10">Cytoplasm</location>
    </subcellularLocation>
</comment>
<comment type="similarity">
    <text evidence="2 10 11">Belongs to the class-I aminoacyl-tRNA synthetase family.</text>
</comment>
<keyword evidence="16" id="KW-1185">Reference proteome</keyword>
<dbReference type="GO" id="GO:0005737">
    <property type="term" value="C:cytoplasm"/>
    <property type="evidence" value="ECO:0007669"/>
    <property type="project" value="UniProtKB-SubCell"/>
</dbReference>